<feature type="non-terminal residue" evidence="1">
    <location>
        <position position="1"/>
    </location>
</feature>
<proteinExistence type="predicted"/>
<name>X0WS10_9ZZZZ</name>
<dbReference type="AlphaFoldDB" id="X0WS10"/>
<dbReference type="Gene3D" id="2.130.10.10">
    <property type="entry name" value="YVTN repeat-like/Quinoprotein amine dehydrogenase"/>
    <property type="match status" value="1"/>
</dbReference>
<reference evidence="1" key="1">
    <citation type="journal article" date="2014" name="Front. Microbiol.">
        <title>High frequency of phylogenetically diverse reductive dehalogenase-homologous genes in deep subseafloor sedimentary metagenomes.</title>
        <authorList>
            <person name="Kawai M."/>
            <person name="Futagami T."/>
            <person name="Toyoda A."/>
            <person name="Takaki Y."/>
            <person name="Nishi S."/>
            <person name="Hori S."/>
            <person name="Arai W."/>
            <person name="Tsubouchi T."/>
            <person name="Morono Y."/>
            <person name="Uchiyama I."/>
            <person name="Ito T."/>
            <person name="Fujiyama A."/>
            <person name="Inagaki F."/>
            <person name="Takami H."/>
        </authorList>
    </citation>
    <scope>NUCLEOTIDE SEQUENCE</scope>
    <source>
        <strain evidence="1">Expedition CK06-06</strain>
    </source>
</reference>
<evidence type="ECO:0000313" key="1">
    <source>
        <dbReference type="EMBL" id="GAG27333.1"/>
    </source>
</evidence>
<dbReference type="SUPFAM" id="SSF50998">
    <property type="entry name" value="Quinoprotein alcohol dehydrogenase-like"/>
    <property type="match status" value="1"/>
</dbReference>
<dbReference type="InterPro" id="IPR015943">
    <property type="entry name" value="WD40/YVTN_repeat-like_dom_sf"/>
</dbReference>
<gene>
    <name evidence="1" type="ORF">S01H1_52052</name>
</gene>
<dbReference type="EMBL" id="BARS01033628">
    <property type="protein sequence ID" value="GAG27333.1"/>
    <property type="molecule type" value="Genomic_DNA"/>
</dbReference>
<feature type="non-terminal residue" evidence="1">
    <location>
        <position position="260"/>
    </location>
</feature>
<organism evidence="1">
    <name type="scientific">marine sediment metagenome</name>
    <dbReference type="NCBI Taxonomy" id="412755"/>
    <lineage>
        <taxon>unclassified sequences</taxon>
        <taxon>metagenomes</taxon>
        <taxon>ecological metagenomes</taxon>
    </lineage>
</organism>
<sequence length="260" mass="28446">VSVEQWSGKHLPYTDNLVNLLVSENFPKVTMAEVLRVLAPNGVAYIKETQPGKAVPQWKKTVKPRPKEIDEWTHFLHDASNNAVAHDSVVGPPRYMQWLAAPTWSRHHHTLASISSVVSAGGRIFYILDEATAANMAVPGKWSLLARGAFNGVLLWKRPMASWAYHRKGFRAGPVQLPRTLIAAKDRVYAPLAMNAPVSALDAATGKIVRTYKDTKGAEELILHEGVLLVVAGSPMAEQAGVDPAHRGKAKFPNEKTIVA</sequence>
<protein>
    <submittedName>
        <fullName evidence="1">Uncharacterized protein</fullName>
    </submittedName>
</protein>
<comment type="caution">
    <text evidence="1">The sequence shown here is derived from an EMBL/GenBank/DDBJ whole genome shotgun (WGS) entry which is preliminary data.</text>
</comment>
<accession>X0WS10</accession>
<dbReference type="InterPro" id="IPR011047">
    <property type="entry name" value="Quinoprotein_ADH-like_sf"/>
</dbReference>